<dbReference type="EMBL" id="CP034328">
    <property type="protein sequence ID" value="AZL60425.1"/>
    <property type="molecule type" value="Genomic_DNA"/>
</dbReference>
<gene>
    <name evidence="3" type="ORF">EI545_17305</name>
</gene>
<evidence type="ECO:0000313" key="3">
    <source>
        <dbReference type="EMBL" id="AZL60425.1"/>
    </source>
</evidence>
<evidence type="ECO:0000256" key="1">
    <source>
        <dbReference type="SAM" id="SignalP"/>
    </source>
</evidence>
<evidence type="ECO:0000259" key="2">
    <source>
        <dbReference type="Pfam" id="PF13609"/>
    </source>
</evidence>
<dbReference type="RefSeq" id="WP_125326617.1">
    <property type="nucleotide sequence ID" value="NZ_CP034328.1"/>
</dbReference>
<dbReference type="OrthoDB" id="7737345at2"/>
<accession>A0A3S8UAE4</accession>
<evidence type="ECO:0000313" key="4">
    <source>
        <dbReference type="Proteomes" id="UP000282002"/>
    </source>
</evidence>
<dbReference type="Proteomes" id="UP000282002">
    <property type="component" value="Chromosome"/>
</dbReference>
<dbReference type="InterPro" id="IPR033900">
    <property type="entry name" value="Gram_neg_porin_domain"/>
</dbReference>
<keyword evidence="4" id="KW-1185">Reference proteome</keyword>
<feature type="chain" id="PRO_5019144090" evidence="1">
    <location>
        <begin position="20"/>
        <end position="306"/>
    </location>
</feature>
<dbReference type="Gene3D" id="2.40.160.10">
    <property type="entry name" value="Porin"/>
    <property type="match status" value="1"/>
</dbReference>
<protein>
    <submittedName>
        <fullName evidence="3">Porin</fullName>
    </submittedName>
</protein>
<keyword evidence="1" id="KW-0732">Signal</keyword>
<organism evidence="3 4">
    <name type="scientific">Tabrizicola piscis</name>
    <dbReference type="NCBI Taxonomy" id="2494374"/>
    <lineage>
        <taxon>Bacteria</taxon>
        <taxon>Pseudomonadati</taxon>
        <taxon>Pseudomonadota</taxon>
        <taxon>Alphaproteobacteria</taxon>
        <taxon>Rhodobacterales</taxon>
        <taxon>Paracoccaceae</taxon>
        <taxon>Tabrizicola</taxon>
    </lineage>
</organism>
<proteinExistence type="predicted"/>
<dbReference type="Pfam" id="PF13609">
    <property type="entry name" value="Porin_4"/>
    <property type="match status" value="1"/>
</dbReference>
<dbReference type="KEGG" id="taw:EI545_17305"/>
<dbReference type="InterPro" id="IPR023614">
    <property type="entry name" value="Porin_dom_sf"/>
</dbReference>
<dbReference type="SUPFAM" id="SSF56935">
    <property type="entry name" value="Porins"/>
    <property type="match status" value="1"/>
</dbReference>
<dbReference type="GO" id="GO:0015288">
    <property type="term" value="F:porin activity"/>
    <property type="evidence" value="ECO:0007669"/>
    <property type="project" value="InterPro"/>
</dbReference>
<name>A0A3S8UAE4_9RHOB</name>
<reference evidence="3 4" key="1">
    <citation type="submission" date="2018-12" db="EMBL/GenBank/DDBJ databases">
        <title>Complete genome sequencing of Tabrizicola sp. K13M18.</title>
        <authorList>
            <person name="Bae J.-W."/>
        </authorList>
    </citation>
    <scope>NUCLEOTIDE SEQUENCE [LARGE SCALE GENOMIC DNA]</scope>
    <source>
        <strain evidence="3 4">K13M18</strain>
    </source>
</reference>
<feature type="domain" description="Porin" evidence="2">
    <location>
        <begin position="58"/>
        <end position="218"/>
    </location>
</feature>
<sequence length="306" mass="31909">MTRTIAVLLLGISMPSLVAAQEISGGVTLGFGDHDIDEISQGLRTTSLDGRMGMAFDNGITFGVQAGYIDINIDDVDVDLDGDFFGFDLGYRFTNGMSLGAYVEELTLSADILPIDISLRTIGLSGGYSMEGLDFGAFIGETTTSPDIGAIADIDIRNFGLTAKYSAVPNLNLGAAFLRANIDTPGDDVDIDLIGLAATYEINEQFSVFGGYSRTSLDEADLDVTTFGLGVGYDLSGMAGIASTVSLELARTDLSTGGDDADLDTIRLGLTFPLGGNGTEAPLNSVADSIFNPRRGALNAALTGAF</sequence>
<dbReference type="AlphaFoldDB" id="A0A3S8UAE4"/>
<feature type="signal peptide" evidence="1">
    <location>
        <begin position="1"/>
        <end position="19"/>
    </location>
</feature>
<dbReference type="GO" id="GO:0016020">
    <property type="term" value="C:membrane"/>
    <property type="evidence" value="ECO:0007669"/>
    <property type="project" value="InterPro"/>
</dbReference>